<keyword evidence="4" id="KW-0456">Lyase</keyword>
<keyword evidence="8" id="KW-1185">Reference proteome</keyword>
<dbReference type="Pfam" id="PF07940">
    <property type="entry name" value="Hepar_II_III_C"/>
    <property type="match status" value="1"/>
</dbReference>
<protein>
    <recommendedName>
        <fullName evidence="9">Alginate lyase</fullName>
    </recommendedName>
</protein>
<feature type="domain" description="Heparinase II/III-like C-terminal" evidence="6">
    <location>
        <begin position="388"/>
        <end position="487"/>
    </location>
</feature>
<evidence type="ECO:0000256" key="3">
    <source>
        <dbReference type="ARBA" id="ARBA00022764"/>
    </source>
</evidence>
<dbReference type="InterPro" id="IPR012480">
    <property type="entry name" value="Hepar_II_III_C"/>
</dbReference>
<dbReference type="Gene3D" id="1.50.10.100">
    <property type="entry name" value="Chondroitin AC/alginate lyase"/>
    <property type="match status" value="1"/>
</dbReference>
<dbReference type="AlphaFoldDB" id="A0A7W9W3C1"/>
<reference evidence="7 8" key="1">
    <citation type="submission" date="2020-08" db="EMBL/GenBank/DDBJ databases">
        <title>Genomic Encyclopedia of Type Strains, Phase IV (KMG-IV): sequencing the most valuable type-strain genomes for metagenomic binning, comparative biology and taxonomic classification.</title>
        <authorList>
            <person name="Goeker M."/>
        </authorList>
    </citation>
    <scope>NUCLEOTIDE SEQUENCE [LARGE SCALE GENOMIC DNA]</scope>
    <source>
        <strain evidence="7 8">DSM 23562</strain>
    </source>
</reference>
<sequence length="664" mass="72002">MMPLIAITSLQTPPLVTDAKLAALPAHPRLLATKAELEAAKRKPENKAFLDGLLARAETLSKKPVVLPERGGQWPHWYACKTHGARLKTESPTRHVCPVDGQVYTGWPYDDVPLLAEHNDWASALRDLGLAYQLSGERRYAQKAREILLAYAVKYPGYAYHDKDGKTGTGGGKVGPQTLDEAVWLIPMAQGADLVWETLSESERATLKTDLFFPAAEVIRKHKMGVHNIQCWKNSAVGLVALLYGDKALLAEAIDDPERGLQRQLREGITDDGPWYEGAWSYHFYTMSALAPLMEAGYHAGLPLYSGTLGERYKKLYLAAIRMALPGGQLPAFNDSNAATAMSNPLYETAFVRFQDPQLALPLTTSPRKTLPAFLAGAPPLPATASQTLPSEVFAAVGYAYLRAPGATLILKYGPHGGGHGHADKLNTVFFAGGKTLLDDPGTSVYGIPAHLGWYKTTLAHNTFVQAETNQAPATGRLLDFKTGTGWAAALADAGAAYEGTTLQRAAFLLGSDTAVFVDHAEQKAPGLLDLAIHPSFEPKSWLMQPGDVQSLPDKPGYRYLQAAKQTSSFSSYTDSSGFALSLVPLTTPTRYVIATGMGKSSEDRVPILLARTVEKSARWVWAIAPRGTTLTARTRGEEVLVEVNTPGKRSWQLRVTATTLDVK</sequence>
<evidence type="ECO:0000256" key="1">
    <source>
        <dbReference type="ARBA" id="ARBA00004418"/>
    </source>
</evidence>
<evidence type="ECO:0000313" key="8">
    <source>
        <dbReference type="Proteomes" id="UP000520814"/>
    </source>
</evidence>
<evidence type="ECO:0000259" key="5">
    <source>
        <dbReference type="Pfam" id="PF05426"/>
    </source>
</evidence>
<evidence type="ECO:0000259" key="6">
    <source>
        <dbReference type="Pfam" id="PF07940"/>
    </source>
</evidence>
<dbReference type="PANTHER" id="PTHR39210:SF1">
    <property type="entry name" value="HEPARIN-SULFATE LYASE"/>
    <property type="match status" value="1"/>
</dbReference>
<gene>
    <name evidence="7" type="ORF">HNQ39_000021</name>
</gene>
<name>A0A7W9W3C1_ARMRO</name>
<dbReference type="GO" id="GO:0016829">
    <property type="term" value="F:lyase activity"/>
    <property type="evidence" value="ECO:0007669"/>
    <property type="project" value="UniProtKB-KW"/>
</dbReference>
<evidence type="ECO:0000256" key="2">
    <source>
        <dbReference type="ARBA" id="ARBA00022729"/>
    </source>
</evidence>
<comment type="caution">
    <text evidence="7">The sequence shown here is derived from an EMBL/GenBank/DDBJ whole genome shotgun (WGS) entry which is preliminary data.</text>
</comment>
<dbReference type="Gene3D" id="2.70.98.70">
    <property type="match status" value="1"/>
</dbReference>
<organism evidence="7 8">
    <name type="scientific">Armatimonas rosea</name>
    <dbReference type="NCBI Taxonomy" id="685828"/>
    <lineage>
        <taxon>Bacteria</taxon>
        <taxon>Bacillati</taxon>
        <taxon>Armatimonadota</taxon>
        <taxon>Armatimonadia</taxon>
        <taxon>Armatimonadales</taxon>
        <taxon>Armatimonadaceae</taxon>
        <taxon>Armatimonas</taxon>
    </lineage>
</organism>
<feature type="domain" description="Alginate lyase" evidence="5">
    <location>
        <begin position="98"/>
        <end position="308"/>
    </location>
</feature>
<evidence type="ECO:0000256" key="4">
    <source>
        <dbReference type="ARBA" id="ARBA00023239"/>
    </source>
</evidence>
<dbReference type="Pfam" id="PF05426">
    <property type="entry name" value="Alginate_lyase"/>
    <property type="match status" value="1"/>
</dbReference>
<dbReference type="GO" id="GO:0042597">
    <property type="term" value="C:periplasmic space"/>
    <property type="evidence" value="ECO:0007669"/>
    <property type="project" value="UniProtKB-SubCell"/>
</dbReference>
<proteinExistence type="predicted"/>
<dbReference type="EMBL" id="JACHGW010000001">
    <property type="protein sequence ID" value="MBB6048259.1"/>
    <property type="molecule type" value="Genomic_DNA"/>
</dbReference>
<keyword evidence="3" id="KW-0574">Periplasm</keyword>
<dbReference type="SUPFAM" id="SSF48230">
    <property type="entry name" value="Chondroitin AC/alginate lyase"/>
    <property type="match status" value="1"/>
</dbReference>
<dbReference type="PANTHER" id="PTHR39210">
    <property type="entry name" value="HEPARIN-SULFATE LYASE"/>
    <property type="match status" value="1"/>
</dbReference>
<comment type="subcellular location">
    <subcellularLocation>
        <location evidence="1">Periplasm</location>
    </subcellularLocation>
</comment>
<accession>A0A7W9W3C1</accession>
<dbReference type="Proteomes" id="UP000520814">
    <property type="component" value="Unassembled WGS sequence"/>
</dbReference>
<dbReference type="InterPro" id="IPR008397">
    <property type="entry name" value="Alginate_lyase_dom"/>
</dbReference>
<evidence type="ECO:0008006" key="9">
    <source>
        <dbReference type="Google" id="ProtNLM"/>
    </source>
</evidence>
<keyword evidence="2" id="KW-0732">Signal</keyword>
<dbReference type="RefSeq" id="WP_184191672.1">
    <property type="nucleotide sequence ID" value="NZ_JACHGW010000001.1"/>
</dbReference>
<dbReference type="InterPro" id="IPR008929">
    <property type="entry name" value="Chondroitin_lyas"/>
</dbReference>
<evidence type="ECO:0000313" key="7">
    <source>
        <dbReference type="EMBL" id="MBB6048259.1"/>
    </source>
</evidence>